<dbReference type="OrthoDB" id="9801684at2"/>
<protein>
    <submittedName>
        <fullName evidence="3">AAA family ATPase</fullName>
    </submittedName>
</protein>
<dbReference type="Pfam" id="PF13173">
    <property type="entry name" value="AAA_14"/>
    <property type="match status" value="1"/>
</dbReference>
<dbReference type="EMBL" id="LRRQ01000127">
    <property type="protein sequence ID" value="OAM88511.1"/>
    <property type="molecule type" value="Genomic_DNA"/>
</dbReference>
<comment type="caution">
    <text evidence="3">The sequence shown here is derived from an EMBL/GenBank/DDBJ whole genome shotgun (WGS) entry which is preliminary data.</text>
</comment>
<dbReference type="InterPro" id="IPR027417">
    <property type="entry name" value="P-loop_NTPase"/>
</dbReference>
<dbReference type="RefSeq" id="WP_068771461.1">
    <property type="nucleotide sequence ID" value="NZ_CP109796.1"/>
</dbReference>
<feature type="domain" description="DUF4143" evidence="2">
    <location>
        <begin position="174"/>
        <end position="333"/>
    </location>
</feature>
<dbReference type="STRING" id="1184151.AW736_16900"/>
<keyword evidence="4" id="KW-1185">Reference proteome</keyword>
<proteinExistence type="predicted"/>
<dbReference type="PANTHER" id="PTHR43566">
    <property type="entry name" value="CONSERVED PROTEIN"/>
    <property type="match status" value="1"/>
</dbReference>
<organism evidence="3 4">
    <name type="scientific">Termitidicoccus mucosus</name>
    <dbReference type="NCBI Taxonomy" id="1184151"/>
    <lineage>
        <taxon>Bacteria</taxon>
        <taxon>Pseudomonadati</taxon>
        <taxon>Verrucomicrobiota</taxon>
        <taxon>Opitutia</taxon>
        <taxon>Opitutales</taxon>
        <taxon>Opitutaceae</taxon>
        <taxon>Termitidicoccus</taxon>
    </lineage>
</organism>
<gene>
    <name evidence="3" type="ORF">AW736_16900</name>
</gene>
<dbReference type="InterPro" id="IPR025420">
    <property type="entry name" value="DUF4143"/>
</dbReference>
<dbReference type="PANTHER" id="PTHR43566:SF2">
    <property type="entry name" value="DUF4143 DOMAIN-CONTAINING PROTEIN"/>
    <property type="match status" value="1"/>
</dbReference>
<dbReference type="AlphaFoldDB" id="A0A178IFY7"/>
<dbReference type="Pfam" id="PF13635">
    <property type="entry name" value="DUF4143"/>
    <property type="match status" value="1"/>
</dbReference>
<dbReference type="InterPro" id="IPR041682">
    <property type="entry name" value="AAA_14"/>
</dbReference>
<evidence type="ECO:0000259" key="1">
    <source>
        <dbReference type="Pfam" id="PF13173"/>
    </source>
</evidence>
<evidence type="ECO:0000313" key="4">
    <source>
        <dbReference type="Proteomes" id="UP000078486"/>
    </source>
</evidence>
<feature type="domain" description="AAA" evidence="1">
    <location>
        <begin position="17"/>
        <end position="133"/>
    </location>
</feature>
<reference evidence="3 4" key="1">
    <citation type="submission" date="2016-01" db="EMBL/GenBank/DDBJ databases">
        <title>High potential of lignocellulose degradation of a new Verrucomicrobia species.</title>
        <authorList>
            <person name="Wang Y."/>
            <person name="Shi Y."/>
            <person name="Qiu Z."/>
            <person name="Liu S."/>
            <person name="Yang H."/>
        </authorList>
    </citation>
    <scope>NUCLEOTIDE SEQUENCE [LARGE SCALE GENOMIC DNA]</scope>
    <source>
        <strain evidence="3 4">TSB47</strain>
    </source>
</reference>
<name>A0A178IFY7_9BACT</name>
<dbReference type="SUPFAM" id="SSF52540">
    <property type="entry name" value="P-loop containing nucleoside triphosphate hydrolases"/>
    <property type="match status" value="1"/>
</dbReference>
<accession>A0A178IFY7</accession>
<sequence length="393" mass="43580">MLKRHITPQLARLAAQFPVVTILGPRQSGKTTLARAAFPKHEYLNLELPPVRLAAQSDAVGFFKAHPAPLILDEVQHVPELLSYVQVMADEQKRKGAFILTGSHQPRLAAGITQSLAGRTGLLRLLPFSIAELSDAGVSLERDEYLHRGFMPGVHADGVAPELFYRSYYQTYVERDVRQLINITSQRAFETFVRLLAGRVGQVVNLSSLAGDAGVSSTTLASWLSVLEASFIVFRLPCYFNNFGKRLVKAPKIYFTDVGLAAWLLGIETPAQAARDPLFGGLFENMVVAEALKTRLNAGREPELYYFRDQHGLEVDLVVNKGRRRLPVEIKAGMTYDPSFARNLRNFLKLTDAAESPVVLYGGEQEALTDGVSYANFKETARIIAKFDGRSDR</sequence>
<evidence type="ECO:0000259" key="2">
    <source>
        <dbReference type="Pfam" id="PF13635"/>
    </source>
</evidence>
<dbReference type="Proteomes" id="UP000078486">
    <property type="component" value="Unassembled WGS sequence"/>
</dbReference>
<evidence type="ECO:0000313" key="3">
    <source>
        <dbReference type="EMBL" id="OAM88511.1"/>
    </source>
</evidence>